<evidence type="ECO:0000313" key="4">
    <source>
        <dbReference type="Proteomes" id="UP000479710"/>
    </source>
</evidence>
<dbReference type="Proteomes" id="UP000479710">
    <property type="component" value="Unassembled WGS sequence"/>
</dbReference>
<dbReference type="InterPro" id="IPR008552">
    <property type="entry name" value="DUF834"/>
</dbReference>
<name>A0A6G1EYM9_9ORYZ</name>
<dbReference type="AlphaFoldDB" id="A0A6G1EYM9"/>
<accession>A0A6G1EYM9</accession>
<dbReference type="EMBL" id="SPHZ02000002">
    <property type="protein sequence ID" value="KAF0929736.1"/>
    <property type="molecule type" value="Genomic_DNA"/>
</dbReference>
<evidence type="ECO:0000313" key="3">
    <source>
        <dbReference type="EMBL" id="KAF0929736.1"/>
    </source>
</evidence>
<protein>
    <recommendedName>
        <fullName evidence="2">DUF834 domain-containing protein</fullName>
    </recommendedName>
</protein>
<comment type="caution">
    <text evidence="3">The sequence shown here is derived from an EMBL/GenBank/DDBJ whole genome shotgun (WGS) entry which is preliminary data.</text>
</comment>
<evidence type="ECO:0000256" key="1">
    <source>
        <dbReference type="SAM" id="MobiDB-lite"/>
    </source>
</evidence>
<feature type="domain" description="DUF834" evidence="2">
    <location>
        <begin position="47"/>
        <end position="90"/>
    </location>
</feature>
<reference evidence="3 4" key="1">
    <citation type="submission" date="2019-11" db="EMBL/GenBank/DDBJ databases">
        <title>Whole genome sequence of Oryza granulata.</title>
        <authorList>
            <person name="Li W."/>
        </authorList>
    </citation>
    <scope>NUCLEOTIDE SEQUENCE [LARGE SCALE GENOMIC DNA]</scope>
    <source>
        <strain evidence="4">cv. Menghai</strain>
        <tissue evidence="3">Leaf</tissue>
    </source>
</reference>
<organism evidence="3 4">
    <name type="scientific">Oryza meyeriana var. granulata</name>
    <dbReference type="NCBI Taxonomy" id="110450"/>
    <lineage>
        <taxon>Eukaryota</taxon>
        <taxon>Viridiplantae</taxon>
        <taxon>Streptophyta</taxon>
        <taxon>Embryophyta</taxon>
        <taxon>Tracheophyta</taxon>
        <taxon>Spermatophyta</taxon>
        <taxon>Magnoliopsida</taxon>
        <taxon>Liliopsida</taxon>
        <taxon>Poales</taxon>
        <taxon>Poaceae</taxon>
        <taxon>BOP clade</taxon>
        <taxon>Oryzoideae</taxon>
        <taxon>Oryzeae</taxon>
        <taxon>Oryzinae</taxon>
        <taxon>Oryza</taxon>
        <taxon>Oryza meyeriana</taxon>
    </lineage>
</organism>
<dbReference type="Pfam" id="PF05754">
    <property type="entry name" value="DUF834"/>
    <property type="match status" value="1"/>
</dbReference>
<feature type="compositionally biased region" description="Basic residues" evidence="1">
    <location>
        <begin position="1"/>
        <end position="30"/>
    </location>
</feature>
<sequence>MAKKAFPRRLGTKGRRQTISKRAQRRRGDRRRPAAPETTATTDWSRRMRWRPQVHEGRQSPAGFGRRKMAAGVEGDAVKPMEEVAWLGSD</sequence>
<evidence type="ECO:0000259" key="2">
    <source>
        <dbReference type="Pfam" id="PF05754"/>
    </source>
</evidence>
<gene>
    <name evidence="3" type="ORF">E2562_024428</name>
</gene>
<proteinExistence type="predicted"/>
<keyword evidence="4" id="KW-1185">Reference proteome</keyword>
<feature type="region of interest" description="Disordered" evidence="1">
    <location>
        <begin position="1"/>
        <end position="75"/>
    </location>
</feature>